<reference evidence="1" key="1">
    <citation type="journal article" date="2015" name="Nature">
        <title>Complex archaea that bridge the gap between prokaryotes and eukaryotes.</title>
        <authorList>
            <person name="Spang A."/>
            <person name="Saw J.H."/>
            <person name="Jorgensen S.L."/>
            <person name="Zaremba-Niedzwiedzka K."/>
            <person name="Martijn J."/>
            <person name="Lind A.E."/>
            <person name="van Eijk R."/>
            <person name="Schleper C."/>
            <person name="Guy L."/>
            <person name="Ettema T.J."/>
        </authorList>
    </citation>
    <scope>NUCLEOTIDE SEQUENCE</scope>
</reference>
<protein>
    <submittedName>
        <fullName evidence="1">Uncharacterized protein</fullName>
    </submittedName>
</protein>
<gene>
    <name evidence="1" type="ORF">LCGC14_2289200</name>
</gene>
<dbReference type="AlphaFoldDB" id="A0A0F9CRM1"/>
<comment type="caution">
    <text evidence="1">The sequence shown here is derived from an EMBL/GenBank/DDBJ whole genome shotgun (WGS) entry which is preliminary data.</text>
</comment>
<dbReference type="EMBL" id="LAZR01032021">
    <property type="protein sequence ID" value="KKL52068.1"/>
    <property type="molecule type" value="Genomic_DNA"/>
</dbReference>
<organism evidence="1">
    <name type="scientific">marine sediment metagenome</name>
    <dbReference type="NCBI Taxonomy" id="412755"/>
    <lineage>
        <taxon>unclassified sequences</taxon>
        <taxon>metagenomes</taxon>
        <taxon>ecological metagenomes</taxon>
    </lineage>
</organism>
<name>A0A0F9CRM1_9ZZZZ</name>
<sequence length="53" mass="6280">MDRKAYKLPFIKNSLTRWVCPSCMKSRLKVKTNTFHAEETNESKKAHGHETWD</sequence>
<accession>A0A0F9CRM1</accession>
<proteinExistence type="predicted"/>
<feature type="non-terminal residue" evidence="1">
    <location>
        <position position="53"/>
    </location>
</feature>
<evidence type="ECO:0000313" key="1">
    <source>
        <dbReference type="EMBL" id="KKL52068.1"/>
    </source>
</evidence>